<organism evidence="1 2">
    <name type="scientific">Synechococcus phage S-SM2</name>
    <dbReference type="NCBI Taxonomy" id="444860"/>
    <lineage>
        <taxon>Viruses</taxon>
        <taxon>Duplodnaviria</taxon>
        <taxon>Heunggongvirae</taxon>
        <taxon>Uroviricota</taxon>
        <taxon>Caudoviricetes</taxon>
        <taxon>Pantevenvirales</taxon>
        <taxon>Kyanoviridae</taxon>
        <taxon>Nilusvirus</taxon>
        <taxon>Nilusvirus ssm2</taxon>
    </lineage>
</organism>
<dbReference type="GeneID" id="10326658"/>
<sequence>MRLNNLKIYCHLEEDQQTMVEVILEKFPDVKICTWEPDGDDENPGTWGMFIDDFPPELFDKVVEFLESENSWVLDEEVEMALDDDENDVYKEYYP</sequence>
<evidence type="ECO:0000313" key="1">
    <source>
        <dbReference type="EMBL" id="ADO97368.1"/>
    </source>
</evidence>
<proteinExistence type="predicted"/>
<accession>E3SIS0</accession>
<dbReference type="Proteomes" id="UP000006524">
    <property type="component" value="Segment"/>
</dbReference>
<gene>
    <name evidence="1" type="ORF">SSM2_024</name>
</gene>
<reference evidence="1 2" key="1">
    <citation type="journal article" date="2010" name="Environ. Microbiol.">
        <title>Genomic analysis of oceanic cyanobacterial myoviruses compared with T4-like myoviruses from diverse hosts and environments.</title>
        <authorList>
            <person name="Sullivan M.B."/>
            <person name="Huang K.H."/>
            <person name="Ignacio-Espinoza J.C."/>
            <person name="Berlin A.M."/>
            <person name="Kelly L."/>
            <person name="Weigele P.R."/>
            <person name="DeFrancesco A.S."/>
            <person name="Kern S.E."/>
            <person name="Thompson L.R."/>
            <person name="Young S."/>
            <person name="Yandava C."/>
            <person name="Fu R."/>
            <person name="Krastins B."/>
            <person name="Chase M."/>
            <person name="Sarracino D."/>
            <person name="Osburne M.S."/>
            <person name="Henn M.R."/>
            <person name="Chisholm S.W."/>
        </authorList>
    </citation>
    <scope>NUCLEOTIDE SEQUENCE [LARGE SCALE GENOMIC DNA]</scope>
    <source>
        <strain evidence="1">8017-1</strain>
    </source>
</reference>
<protein>
    <submittedName>
        <fullName evidence="1">Uncharacterized protein</fullName>
    </submittedName>
</protein>
<keyword evidence="2" id="KW-1185">Reference proteome</keyword>
<dbReference type="KEGG" id="vg:10326658"/>
<evidence type="ECO:0000313" key="2">
    <source>
        <dbReference type="Proteomes" id="UP000006524"/>
    </source>
</evidence>
<name>E3SIS0_9CAUD</name>
<dbReference type="RefSeq" id="YP_004322182.1">
    <property type="nucleotide sequence ID" value="NC_015279.1"/>
</dbReference>
<dbReference type="OrthoDB" id="39402at10239"/>
<dbReference type="EMBL" id="GU071095">
    <property type="protein sequence ID" value="ADO97368.1"/>
    <property type="molecule type" value="Genomic_DNA"/>
</dbReference>